<protein>
    <submittedName>
        <fullName evidence="2">Uncharacterized protein</fullName>
    </submittedName>
</protein>
<comment type="caution">
    <text evidence="2">The sequence shown here is derived from an EMBL/GenBank/DDBJ whole genome shotgun (WGS) entry which is preliminary data.</text>
</comment>
<feature type="compositionally biased region" description="Pro residues" evidence="1">
    <location>
        <begin position="1"/>
        <end position="10"/>
    </location>
</feature>
<organism evidence="2 3">
    <name type="scientific">Thiohalocapsa halophila</name>
    <dbReference type="NCBI Taxonomy" id="69359"/>
    <lineage>
        <taxon>Bacteria</taxon>
        <taxon>Pseudomonadati</taxon>
        <taxon>Pseudomonadota</taxon>
        <taxon>Gammaproteobacteria</taxon>
        <taxon>Chromatiales</taxon>
        <taxon>Chromatiaceae</taxon>
        <taxon>Thiohalocapsa</taxon>
    </lineage>
</organism>
<evidence type="ECO:0000313" key="3">
    <source>
        <dbReference type="Proteomes" id="UP000748752"/>
    </source>
</evidence>
<reference evidence="2 3" key="1">
    <citation type="journal article" date="2020" name="Microorganisms">
        <title>Osmotic Adaptation and Compatible Solute Biosynthesis of Phototrophic Bacteria as Revealed from Genome Analyses.</title>
        <authorList>
            <person name="Imhoff J.F."/>
            <person name="Rahn T."/>
            <person name="Kunzel S."/>
            <person name="Keller A."/>
            <person name="Neulinger S.C."/>
        </authorList>
    </citation>
    <scope>NUCLEOTIDE SEQUENCE [LARGE SCALE GENOMIC DNA]</scope>
    <source>
        <strain evidence="2 3">DSM 6210</strain>
    </source>
</reference>
<dbReference type="Proteomes" id="UP000748752">
    <property type="component" value="Unassembled WGS sequence"/>
</dbReference>
<feature type="region of interest" description="Disordered" evidence="1">
    <location>
        <begin position="1"/>
        <end position="28"/>
    </location>
</feature>
<dbReference type="RefSeq" id="WP_242475235.1">
    <property type="nucleotide sequence ID" value="NZ_NRRV01000014.1"/>
</dbReference>
<accession>A0ABS1CFI0</accession>
<name>A0ABS1CFI0_9GAMM</name>
<keyword evidence="3" id="KW-1185">Reference proteome</keyword>
<dbReference type="Pfam" id="PF13337">
    <property type="entry name" value="BrxL_ATPase"/>
    <property type="match status" value="1"/>
</dbReference>
<gene>
    <name evidence="2" type="ORF">CKO31_07870</name>
</gene>
<sequence>MSPGPRPPPANRYEKGSKRIRLSPNVERRDENGIKKTVSAFLKILRPREPLNDAELDEYVATRWKAAGGLWRGRSTASI</sequence>
<dbReference type="InterPro" id="IPR014061">
    <property type="entry name" value="BrxL-like"/>
</dbReference>
<proteinExistence type="predicted"/>
<evidence type="ECO:0000313" key="2">
    <source>
        <dbReference type="EMBL" id="MBK1630661.1"/>
    </source>
</evidence>
<dbReference type="EMBL" id="NRRV01000014">
    <property type="protein sequence ID" value="MBK1630661.1"/>
    <property type="molecule type" value="Genomic_DNA"/>
</dbReference>
<evidence type="ECO:0000256" key="1">
    <source>
        <dbReference type="SAM" id="MobiDB-lite"/>
    </source>
</evidence>